<evidence type="ECO:0000313" key="8">
    <source>
        <dbReference type="EMBL" id="MVO09445.1"/>
    </source>
</evidence>
<protein>
    <submittedName>
        <fullName evidence="8">NUDIX domain-containing protein</fullName>
    </submittedName>
</protein>
<dbReference type="InterPro" id="IPR045121">
    <property type="entry name" value="CoAse"/>
</dbReference>
<dbReference type="CDD" id="cd03426">
    <property type="entry name" value="NUDIX_CoAse_Nudt7"/>
    <property type="match status" value="1"/>
</dbReference>
<evidence type="ECO:0000256" key="3">
    <source>
        <dbReference type="ARBA" id="ARBA00022723"/>
    </source>
</evidence>
<comment type="cofactor">
    <cofactor evidence="2">
        <name>Mg(2+)</name>
        <dbReference type="ChEBI" id="CHEBI:18420"/>
    </cofactor>
</comment>
<evidence type="ECO:0000256" key="2">
    <source>
        <dbReference type="ARBA" id="ARBA00001946"/>
    </source>
</evidence>
<dbReference type="Gene3D" id="3.90.79.10">
    <property type="entry name" value="Nucleoside Triphosphate Pyrophosphohydrolase"/>
    <property type="match status" value="1"/>
</dbReference>
<accession>A0A6I4IIC3</accession>
<keyword evidence="9" id="KW-1185">Reference proteome</keyword>
<comment type="caution">
    <text evidence="8">The sequence shown here is derived from an EMBL/GenBank/DDBJ whole genome shotgun (WGS) entry which is preliminary data.</text>
</comment>
<dbReference type="PANTHER" id="PTHR12992:SF11">
    <property type="entry name" value="MITOCHONDRIAL COENZYME A DIPHOSPHATASE NUDT8"/>
    <property type="match status" value="1"/>
</dbReference>
<dbReference type="Proteomes" id="UP000431264">
    <property type="component" value="Unassembled WGS sequence"/>
</dbReference>
<keyword evidence="6" id="KW-0464">Manganese</keyword>
<evidence type="ECO:0000256" key="5">
    <source>
        <dbReference type="ARBA" id="ARBA00022842"/>
    </source>
</evidence>
<sequence>MLFQDFIKYIPKIEKEKLLAADAHAKMAPLERISFLKELNYENRNPREAAVLMLFYPKNGITHLALIVRNTYPGVHSSQIGFPGGKVELVDKDLADTALRETHEEVGIPPHKIQIIKPFSKVYIPPSNFLVSPFMGISHEELTFIPDHDEVKNVLEFPLFSFLDEKSITNVKMTTSYATDIEVPAFMVEKYVVWGATAMMMSELKEAVKNAINNE</sequence>
<dbReference type="InterPro" id="IPR000086">
    <property type="entry name" value="NUDIX_hydrolase_dom"/>
</dbReference>
<dbReference type="PANTHER" id="PTHR12992">
    <property type="entry name" value="NUDIX HYDROLASE"/>
    <property type="match status" value="1"/>
</dbReference>
<dbReference type="AlphaFoldDB" id="A0A6I4IIC3"/>
<organism evidence="8 9">
    <name type="scientific">Flavobacterium profundi</name>
    <dbReference type="NCBI Taxonomy" id="1774945"/>
    <lineage>
        <taxon>Bacteria</taxon>
        <taxon>Pseudomonadati</taxon>
        <taxon>Bacteroidota</taxon>
        <taxon>Flavobacteriia</taxon>
        <taxon>Flavobacteriales</taxon>
        <taxon>Flavobacteriaceae</taxon>
        <taxon>Flavobacterium</taxon>
    </lineage>
</organism>
<dbReference type="GO" id="GO:0046872">
    <property type="term" value="F:metal ion binding"/>
    <property type="evidence" value="ECO:0007669"/>
    <property type="project" value="UniProtKB-KW"/>
</dbReference>
<evidence type="ECO:0000256" key="6">
    <source>
        <dbReference type="ARBA" id="ARBA00023211"/>
    </source>
</evidence>
<dbReference type="OrthoDB" id="9802805at2"/>
<evidence type="ECO:0000256" key="1">
    <source>
        <dbReference type="ARBA" id="ARBA00001936"/>
    </source>
</evidence>
<dbReference type="RefSeq" id="WP_140997823.1">
    <property type="nucleotide sequence ID" value="NZ_VDCZ01000006.1"/>
</dbReference>
<keyword evidence="3" id="KW-0479">Metal-binding</keyword>
<dbReference type="Pfam" id="PF00293">
    <property type="entry name" value="NUDIX"/>
    <property type="match status" value="1"/>
</dbReference>
<evidence type="ECO:0000256" key="4">
    <source>
        <dbReference type="ARBA" id="ARBA00022801"/>
    </source>
</evidence>
<name>A0A6I4IIC3_9FLAO</name>
<comment type="cofactor">
    <cofactor evidence="1">
        <name>Mn(2+)</name>
        <dbReference type="ChEBI" id="CHEBI:29035"/>
    </cofactor>
</comment>
<dbReference type="InterPro" id="IPR015797">
    <property type="entry name" value="NUDIX_hydrolase-like_dom_sf"/>
</dbReference>
<evidence type="ECO:0000313" key="9">
    <source>
        <dbReference type="Proteomes" id="UP000431264"/>
    </source>
</evidence>
<dbReference type="SUPFAM" id="SSF55811">
    <property type="entry name" value="Nudix"/>
    <property type="match status" value="1"/>
</dbReference>
<keyword evidence="4" id="KW-0378">Hydrolase</keyword>
<evidence type="ECO:0000259" key="7">
    <source>
        <dbReference type="PROSITE" id="PS51462"/>
    </source>
</evidence>
<keyword evidence="5" id="KW-0460">Magnesium</keyword>
<dbReference type="GO" id="GO:0010945">
    <property type="term" value="F:coenzyme A diphosphatase activity"/>
    <property type="evidence" value="ECO:0007669"/>
    <property type="project" value="InterPro"/>
</dbReference>
<reference evidence="9" key="1">
    <citation type="submission" date="2019-05" db="EMBL/GenBank/DDBJ databases">
        <title>Flavobacterium profundi sp. nov., isolated from a deep-sea seamount.</title>
        <authorList>
            <person name="Zhang D.-C."/>
        </authorList>
    </citation>
    <scope>NUCLEOTIDE SEQUENCE [LARGE SCALE GENOMIC DNA]</scope>
    <source>
        <strain evidence="9">TP390</strain>
    </source>
</reference>
<dbReference type="EMBL" id="WQLW01000006">
    <property type="protein sequence ID" value="MVO09445.1"/>
    <property type="molecule type" value="Genomic_DNA"/>
</dbReference>
<gene>
    <name evidence="8" type="ORF">GOQ30_09770</name>
</gene>
<feature type="domain" description="Nudix hydrolase" evidence="7">
    <location>
        <begin position="45"/>
        <end position="179"/>
    </location>
</feature>
<proteinExistence type="predicted"/>
<dbReference type="PROSITE" id="PS51462">
    <property type="entry name" value="NUDIX"/>
    <property type="match status" value="1"/>
</dbReference>